<organism evidence="5 6">
    <name type="scientific">Anaeramoeba ignava</name>
    <name type="common">Anaerobic marine amoeba</name>
    <dbReference type="NCBI Taxonomy" id="1746090"/>
    <lineage>
        <taxon>Eukaryota</taxon>
        <taxon>Metamonada</taxon>
        <taxon>Anaeramoebidae</taxon>
        <taxon>Anaeramoeba</taxon>
    </lineage>
</organism>
<proteinExistence type="predicted"/>
<dbReference type="InterPro" id="IPR029021">
    <property type="entry name" value="Prot-tyrosine_phosphatase-like"/>
</dbReference>
<dbReference type="GO" id="GO:0005737">
    <property type="term" value="C:cytoplasm"/>
    <property type="evidence" value="ECO:0007669"/>
    <property type="project" value="TreeGrafter"/>
</dbReference>
<keyword evidence="1" id="KW-0378">Hydrolase</keyword>
<keyword evidence="6" id="KW-1185">Reference proteome</keyword>
<name>A0A9Q0RAK3_ANAIG</name>
<dbReference type="InterPro" id="IPR000387">
    <property type="entry name" value="Tyr_Pase_dom"/>
</dbReference>
<feature type="domain" description="Tyrosine-protein phosphatase" evidence="3">
    <location>
        <begin position="14"/>
        <end position="155"/>
    </location>
</feature>
<feature type="domain" description="Tyrosine specific protein phosphatases" evidence="4">
    <location>
        <begin position="75"/>
        <end position="134"/>
    </location>
</feature>
<sequence>MINNYNSFLQTDDLPQKIFNGLFIGSIDASENFKALKENEITHILQLFYSNKPPYPNDFKYLILDMQDSSQEDLSKFLPKCFEFYDSAQNSQGNLLVHCVAGVSRSGAVSTAIVMRELGLGFDQAFDLVKSKRPVIHPNVGFSQQLNHWGFKEAMKNQ</sequence>
<accession>A0A9Q0RAK3</accession>
<comment type="caution">
    <text evidence="5">The sequence shown here is derived from an EMBL/GenBank/DDBJ whole genome shotgun (WGS) entry which is preliminary data.</text>
</comment>
<dbReference type="OMA" id="CAYLMWK"/>
<dbReference type="GO" id="GO:0008579">
    <property type="term" value="F:JUN kinase phosphatase activity"/>
    <property type="evidence" value="ECO:0007669"/>
    <property type="project" value="TreeGrafter"/>
</dbReference>
<protein>
    <submittedName>
        <fullName evidence="5">Dual specificity protein phosphatase -related</fullName>
    </submittedName>
</protein>
<dbReference type="EMBL" id="JAPDFW010000085">
    <property type="protein sequence ID" value="KAJ5071804.1"/>
    <property type="molecule type" value="Genomic_DNA"/>
</dbReference>
<evidence type="ECO:0000259" key="3">
    <source>
        <dbReference type="PROSITE" id="PS50054"/>
    </source>
</evidence>
<dbReference type="Pfam" id="PF00782">
    <property type="entry name" value="DSPc"/>
    <property type="match status" value="1"/>
</dbReference>
<dbReference type="InterPro" id="IPR016130">
    <property type="entry name" value="Tyr_Pase_AS"/>
</dbReference>
<reference evidence="5" key="1">
    <citation type="submission" date="2022-10" db="EMBL/GenBank/DDBJ databases">
        <title>Novel sulphate-reducing endosymbionts in the free-living metamonad Anaeramoeba.</title>
        <authorList>
            <person name="Jerlstrom-Hultqvist J."/>
            <person name="Cepicka I."/>
            <person name="Gallot-Lavallee L."/>
            <person name="Salas-Leiva D."/>
            <person name="Curtis B.A."/>
            <person name="Zahonova K."/>
            <person name="Pipaliya S."/>
            <person name="Dacks J."/>
            <person name="Roger A.J."/>
        </authorList>
    </citation>
    <scope>NUCLEOTIDE SEQUENCE</scope>
    <source>
        <strain evidence="5">BMAN</strain>
    </source>
</reference>
<dbReference type="SUPFAM" id="SSF52799">
    <property type="entry name" value="(Phosphotyrosine protein) phosphatases II"/>
    <property type="match status" value="1"/>
</dbReference>
<dbReference type="PROSITE" id="PS00383">
    <property type="entry name" value="TYR_PHOSPHATASE_1"/>
    <property type="match status" value="1"/>
</dbReference>
<dbReference type="PANTHER" id="PTHR46377:SF1">
    <property type="entry name" value="DUAL SPECIFICITY PROTEIN PHOSPHATASE 19"/>
    <property type="match status" value="1"/>
</dbReference>
<keyword evidence="2" id="KW-0904">Protein phosphatase</keyword>
<dbReference type="AlphaFoldDB" id="A0A9Q0RAK3"/>
<dbReference type="CDD" id="cd14498">
    <property type="entry name" value="DSP"/>
    <property type="match status" value="1"/>
</dbReference>
<dbReference type="Gene3D" id="3.90.190.10">
    <property type="entry name" value="Protein tyrosine phosphatase superfamily"/>
    <property type="match status" value="1"/>
</dbReference>
<dbReference type="SMART" id="SM00195">
    <property type="entry name" value="DSPc"/>
    <property type="match status" value="1"/>
</dbReference>
<gene>
    <name evidence="5" type="ORF">M0811_09964</name>
</gene>
<evidence type="ECO:0000256" key="1">
    <source>
        <dbReference type="ARBA" id="ARBA00022801"/>
    </source>
</evidence>
<dbReference type="InterPro" id="IPR000340">
    <property type="entry name" value="Dual-sp_phosphatase_cat-dom"/>
</dbReference>
<evidence type="ECO:0000256" key="2">
    <source>
        <dbReference type="ARBA" id="ARBA00022912"/>
    </source>
</evidence>
<dbReference type="OrthoDB" id="2017893at2759"/>
<dbReference type="PROSITE" id="PS50054">
    <property type="entry name" value="TYR_PHOSPHATASE_DUAL"/>
    <property type="match status" value="1"/>
</dbReference>
<dbReference type="PROSITE" id="PS50056">
    <property type="entry name" value="TYR_PHOSPHATASE_2"/>
    <property type="match status" value="1"/>
</dbReference>
<dbReference type="Proteomes" id="UP001149090">
    <property type="component" value="Unassembled WGS sequence"/>
</dbReference>
<dbReference type="InterPro" id="IPR020422">
    <property type="entry name" value="TYR_PHOSPHATASE_DUAL_dom"/>
</dbReference>
<dbReference type="PANTHER" id="PTHR46377">
    <property type="entry name" value="DUAL SPECIFICITY PROTEIN PHOSPHATASE 19"/>
    <property type="match status" value="1"/>
</dbReference>
<evidence type="ECO:0000313" key="5">
    <source>
        <dbReference type="EMBL" id="KAJ5071804.1"/>
    </source>
</evidence>
<evidence type="ECO:0000313" key="6">
    <source>
        <dbReference type="Proteomes" id="UP001149090"/>
    </source>
</evidence>
<evidence type="ECO:0000259" key="4">
    <source>
        <dbReference type="PROSITE" id="PS50056"/>
    </source>
</evidence>